<dbReference type="Gene3D" id="3.40.630.30">
    <property type="match status" value="1"/>
</dbReference>
<dbReference type="InterPro" id="IPR016181">
    <property type="entry name" value="Acyl_CoA_acyltransferase"/>
</dbReference>
<dbReference type="InterPro" id="IPR038740">
    <property type="entry name" value="BioF2-like_GNAT_dom"/>
</dbReference>
<dbReference type="RefSeq" id="WP_345735119.1">
    <property type="nucleotide sequence ID" value="NZ_BAABIA010000002.1"/>
</dbReference>
<sequence length="370" mass="42506">MKLDIIRDEAGFKALEPCWDALLEQSAVRTPFLRWDWVSLWWEEFHEGFTLAITVVRDDHGAPLAIAPLMIGPEVEGVRRHLQHLGFLGGLGEVKGERLDFLVPAGREPELTPILCQVFHLLGVEWQAVRLNKLPEESPNYPWIVQALHLCTTGGGILKATQCECIRLSSSWTEFEAALPGKHRRELRRRRELLKQENDFQEQLVTSADMEARLDEFADLHRQHYPDGVSSFVTPKSWRFHRRLAQKWLPSGRAMLPFLAVGGDMVGGIYGFVEGDEFLFFQLGWHSRLARFSMGHLSIRWAVECCMVRNLRLFDMLPGTYRYKKEWSQTSRQVLDLEAYQPESLRAALFRSIRHLKRLLPGSSSSSISA</sequence>
<organism evidence="2 3">
    <name type="scientific">Prosthecobacter algae</name>
    <dbReference type="NCBI Taxonomy" id="1144682"/>
    <lineage>
        <taxon>Bacteria</taxon>
        <taxon>Pseudomonadati</taxon>
        <taxon>Verrucomicrobiota</taxon>
        <taxon>Verrucomicrobiia</taxon>
        <taxon>Verrucomicrobiales</taxon>
        <taxon>Verrucomicrobiaceae</taxon>
        <taxon>Prosthecobacter</taxon>
    </lineage>
</organism>
<reference evidence="3" key="1">
    <citation type="journal article" date="2019" name="Int. J. Syst. Evol. Microbiol.">
        <title>The Global Catalogue of Microorganisms (GCM) 10K type strain sequencing project: providing services to taxonomists for standard genome sequencing and annotation.</title>
        <authorList>
            <consortium name="The Broad Institute Genomics Platform"/>
            <consortium name="The Broad Institute Genome Sequencing Center for Infectious Disease"/>
            <person name="Wu L."/>
            <person name="Ma J."/>
        </authorList>
    </citation>
    <scope>NUCLEOTIDE SEQUENCE [LARGE SCALE GENOMIC DNA]</scope>
    <source>
        <strain evidence="3">JCM 18053</strain>
    </source>
</reference>
<proteinExistence type="predicted"/>
<dbReference type="SUPFAM" id="SSF55729">
    <property type="entry name" value="Acyl-CoA N-acyltransferases (Nat)"/>
    <property type="match status" value="1"/>
</dbReference>
<protein>
    <recommendedName>
        <fullName evidence="1">BioF2-like acetyltransferase domain-containing protein</fullName>
    </recommendedName>
</protein>
<keyword evidence="3" id="KW-1185">Reference proteome</keyword>
<feature type="domain" description="BioF2-like acetyltransferase" evidence="1">
    <location>
        <begin position="182"/>
        <end position="325"/>
    </location>
</feature>
<dbReference type="Proteomes" id="UP001499852">
    <property type="component" value="Unassembled WGS sequence"/>
</dbReference>
<evidence type="ECO:0000259" key="1">
    <source>
        <dbReference type="Pfam" id="PF13480"/>
    </source>
</evidence>
<name>A0ABP9NZD2_9BACT</name>
<comment type="caution">
    <text evidence="2">The sequence shown here is derived from an EMBL/GenBank/DDBJ whole genome shotgun (WGS) entry which is preliminary data.</text>
</comment>
<dbReference type="EMBL" id="BAABIA010000002">
    <property type="protein sequence ID" value="GAA5135343.1"/>
    <property type="molecule type" value="Genomic_DNA"/>
</dbReference>
<gene>
    <name evidence="2" type="ORF">GCM10023213_08440</name>
</gene>
<evidence type="ECO:0000313" key="3">
    <source>
        <dbReference type="Proteomes" id="UP001499852"/>
    </source>
</evidence>
<evidence type="ECO:0000313" key="2">
    <source>
        <dbReference type="EMBL" id="GAA5135343.1"/>
    </source>
</evidence>
<accession>A0ABP9NZD2</accession>
<dbReference type="Pfam" id="PF13480">
    <property type="entry name" value="Acetyltransf_6"/>
    <property type="match status" value="1"/>
</dbReference>